<dbReference type="RefSeq" id="WP_342848737.1">
    <property type="nucleotide sequence ID" value="NZ_JBBMQO010000007.1"/>
</dbReference>
<dbReference type="PIRSF" id="PIRSF016919">
    <property type="entry name" value="HupE_UreJ"/>
    <property type="match status" value="1"/>
</dbReference>
<feature type="transmembrane region" description="Helical" evidence="1">
    <location>
        <begin position="36"/>
        <end position="55"/>
    </location>
</feature>
<organism evidence="3 4">
    <name type="scientific">Ahrensia kielensis</name>
    <dbReference type="NCBI Taxonomy" id="76980"/>
    <lineage>
        <taxon>Bacteria</taxon>
        <taxon>Pseudomonadati</taxon>
        <taxon>Pseudomonadota</taxon>
        <taxon>Alphaproteobacteria</taxon>
        <taxon>Hyphomicrobiales</taxon>
        <taxon>Ahrensiaceae</taxon>
        <taxon>Ahrensia</taxon>
    </lineage>
</organism>
<feature type="signal peptide" evidence="2">
    <location>
        <begin position="1"/>
        <end position="20"/>
    </location>
</feature>
<feature type="transmembrane region" description="Helical" evidence="1">
    <location>
        <begin position="112"/>
        <end position="129"/>
    </location>
</feature>
<keyword evidence="1" id="KW-1133">Transmembrane helix</keyword>
<feature type="transmembrane region" description="Helical" evidence="1">
    <location>
        <begin position="88"/>
        <end position="105"/>
    </location>
</feature>
<sequence length="196" mass="20368">MKKILICLPLMLLTATPAFAHLNPNEHGSFAAGFSHPLFGTDHILVMIAVGLWAWQIGQRALWIVPSAFVGTMIFGFVLALTGLQLPFVEPAILASVVALGLLVAMAVKVPVYLSAAIVGIFALFHGFAHGGEIGLATQASYAAGFAIATAVLHGFGIAIGYGLNAAFKDNTRIALIITRVLGGLTFVAGIGLMTA</sequence>
<keyword evidence="1" id="KW-0472">Membrane</keyword>
<evidence type="ECO:0000313" key="3">
    <source>
        <dbReference type="EMBL" id="MEM5502412.1"/>
    </source>
</evidence>
<feature type="chain" id="PRO_5046670357" evidence="2">
    <location>
        <begin position="21"/>
        <end position="196"/>
    </location>
</feature>
<gene>
    <name evidence="3" type="ORF">WNY59_12530</name>
</gene>
<dbReference type="Pfam" id="PF04955">
    <property type="entry name" value="HupE_UreJ"/>
    <property type="match status" value="1"/>
</dbReference>
<reference evidence="3 4" key="1">
    <citation type="submission" date="2024-03" db="EMBL/GenBank/DDBJ databases">
        <title>Community enrichment and isolation of bacterial strains for fucoidan degradation.</title>
        <authorList>
            <person name="Sichert A."/>
        </authorList>
    </citation>
    <scope>NUCLEOTIDE SEQUENCE [LARGE SCALE GENOMIC DNA]</scope>
    <source>
        <strain evidence="3 4">AS62</strain>
    </source>
</reference>
<evidence type="ECO:0000256" key="1">
    <source>
        <dbReference type="SAM" id="Phobius"/>
    </source>
</evidence>
<dbReference type="InterPro" id="IPR007038">
    <property type="entry name" value="HupE_UreJ"/>
</dbReference>
<comment type="caution">
    <text evidence="3">The sequence shown here is derived from an EMBL/GenBank/DDBJ whole genome shotgun (WGS) entry which is preliminary data.</text>
</comment>
<keyword evidence="1" id="KW-0812">Transmembrane</keyword>
<name>A0ABU9T8F4_9HYPH</name>
<accession>A0ABU9T8F4</accession>
<keyword evidence="4" id="KW-1185">Reference proteome</keyword>
<dbReference type="EMBL" id="JBBMQO010000007">
    <property type="protein sequence ID" value="MEM5502412.1"/>
    <property type="molecule type" value="Genomic_DNA"/>
</dbReference>
<feature type="transmembrane region" description="Helical" evidence="1">
    <location>
        <begin position="141"/>
        <end position="162"/>
    </location>
</feature>
<evidence type="ECO:0000256" key="2">
    <source>
        <dbReference type="SAM" id="SignalP"/>
    </source>
</evidence>
<keyword evidence="2" id="KW-0732">Signal</keyword>
<proteinExistence type="predicted"/>
<evidence type="ECO:0000313" key="4">
    <source>
        <dbReference type="Proteomes" id="UP001477870"/>
    </source>
</evidence>
<feature type="transmembrane region" description="Helical" evidence="1">
    <location>
        <begin position="174"/>
        <end position="194"/>
    </location>
</feature>
<feature type="transmembrane region" description="Helical" evidence="1">
    <location>
        <begin position="62"/>
        <end position="82"/>
    </location>
</feature>
<dbReference type="Proteomes" id="UP001477870">
    <property type="component" value="Unassembled WGS sequence"/>
</dbReference>
<protein>
    <submittedName>
        <fullName evidence="3">HupE/UreJ family protein</fullName>
    </submittedName>
</protein>